<protein>
    <submittedName>
        <fullName evidence="2">CLUMA_CG013382, isoform A</fullName>
    </submittedName>
</protein>
<keyword evidence="1" id="KW-1133">Transmembrane helix</keyword>
<accession>A0A1J1IIP2</accession>
<organism evidence="2 3">
    <name type="scientific">Clunio marinus</name>
    <dbReference type="NCBI Taxonomy" id="568069"/>
    <lineage>
        <taxon>Eukaryota</taxon>
        <taxon>Metazoa</taxon>
        <taxon>Ecdysozoa</taxon>
        <taxon>Arthropoda</taxon>
        <taxon>Hexapoda</taxon>
        <taxon>Insecta</taxon>
        <taxon>Pterygota</taxon>
        <taxon>Neoptera</taxon>
        <taxon>Endopterygota</taxon>
        <taxon>Diptera</taxon>
        <taxon>Nematocera</taxon>
        <taxon>Chironomoidea</taxon>
        <taxon>Chironomidae</taxon>
        <taxon>Clunio</taxon>
    </lineage>
</organism>
<keyword evidence="1" id="KW-0812">Transmembrane</keyword>
<evidence type="ECO:0000313" key="2">
    <source>
        <dbReference type="EMBL" id="CRL00101.1"/>
    </source>
</evidence>
<reference evidence="2 3" key="1">
    <citation type="submission" date="2015-04" db="EMBL/GenBank/DDBJ databases">
        <authorList>
            <person name="Syromyatnikov M.Y."/>
            <person name="Popov V.N."/>
        </authorList>
    </citation>
    <scope>NUCLEOTIDE SEQUENCE [LARGE SCALE GENOMIC DNA]</scope>
</reference>
<feature type="transmembrane region" description="Helical" evidence="1">
    <location>
        <begin position="64"/>
        <end position="85"/>
    </location>
</feature>
<dbReference type="AlphaFoldDB" id="A0A1J1IIP2"/>
<proteinExistence type="predicted"/>
<name>A0A1J1IIP2_9DIPT</name>
<dbReference type="EMBL" id="CVRI01000054">
    <property type="protein sequence ID" value="CRL00101.1"/>
    <property type="molecule type" value="Genomic_DNA"/>
</dbReference>
<gene>
    <name evidence="2" type="ORF">CLUMA_CG013382</name>
</gene>
<keyword evidence="3" id="KW-1185">Reference proteome</keyword>
<keyword evidence="1" id="KW-0472">Membrane</keyword>
<sequence>MSNSCVDFYFNIGDIEEGNLLSKLRDCNRQEIKSPMTTLKLLFESRQLLILFLGKITLSKGLKAYLYIIFMFIQDYSLGVITLRFL</sequence>
<evidence type="ECO:0000256" key="1">
    <source>
        <dbReference type="SAM" id="Phobius"/>
    </source>
</evidence>
<evidence type="ECO:0000313" key="3">
    <source>
        <dbReference type="Proteomes" id="UP000183832"/>
    </source>
</evidence>
<dbReference type="Proteomes" id="UP000183832">
    <property type="component" value="Unassembled WGS sequence"/>
</dbReference>